<dbReference type="Proteomes" id="UP000295169">
    <property type="component" value="Unassembled WGS sequence"/>
</dbReference>
<organism evidence="1 2">
    <name type="scientific">Azotobacter chroococcum</name>
    <dbReference type="NCBI Taxonomy" id="353"/>
    <lineage>
        <taxon>Bacteria</taxon>
        <taxon>Pseudomonadati</taxon>
        <taxon>Pseudomonadota</taxon>
        <taxon>Gammaproteobacteria</taxon>
        <taxon>Pseudomonadales</taxon>
        <taxon>Pseudomonadaceae</taxon>
        <taxon>Azotobacter</taxon>
    </lineage>
</organism>
<name>A0A4R1PNB9_9GAMM</name>
<sequence length="112" mass="12304">MDWHSIPRKKRGNGVVLVTGLACCWLLFSAVAAEGKRTVVADTPVRQHGSLKYVSVDLPGAAGGRQWASDPQWSVPAFTDIARQTVQNPEQDALEPAQQPIARLKEAPVWRF</sequence>
<protein>
    <submittedName>
        <fullName evidence="1">Uncharacterized protein</fullName>
    </submittedName>
</protein>
<evidence type="ECO:0000313" key="2">
    <source>
        <dbReference type="Proteomes" id="UP000295169"/>
    </source>
</evidence>
<accession>A0A4R1PNB9</accession>
<reference evidence="1 2" key="1">
    <citation type="submission" date="2019-03" db="EMBL/GenBank/DDBJ databases">
        <title>Genomic Encyclopedia of Type Strains, Phase IV (KMG-IV): sequencing the most valuable type-strain genomes for metagenomic binning, comparative biology and taxonomic classification.</title>
        <authorList>
            <person name="Goeker M."/>
        </authorList>
    </citation>
    <scope>NUCLEOTIDE SEQUENCE [LARGE SCALE GENOMIC DNA]</scope>
    <source>
        <strain evidence="1 2">DSM 2286</strain>
    </source>
</reference>
<evidence type="ECO:0000313" key="1">
    <source>
        <dbReference type="EMBL" id="TCL32838.1"/>
    </source>
</evidence>
<proteinExistence type="predicted"/>
<gene>
    <name evidence="1" type="ORF">EV691_10692</name>
</gene>
<dbReference type="AlphaFoldDB" id="A0A4R1PNB9"/>
<dbReference type="EMBL" id="SMMU01000006">
    <property type="protein sequence ID" value="TCL32838.1"/>
    <property type="molecule type" value="Genomic_DNA"/>
</dbReference>
<comment type="caution">
    <text evidence="1">The sequence shown here is derived from an EMBL/GenBank/DDBJ whole genome shotgun (WGS) entry which is preliminary data.</text>
</comment>